<organism evidence="5 6">
    <name type="scientific">Desulfovibrio legallii</name>
    <dbReference type="NCBI Taxonomy" id="571438"/>
    <lineage>
        <taxon>Bacteria</taxon>
        <taxon>Pseudomonadati</taxon>
        <taxon>Thermodesulfobacteriota</taxon>
        <taxon>Desulfovibrionia</taxon>
        <taxon>Desulfovibrionales</taxon>
        <taxon>Desulfovibrionaceae</taxon>
        <taxon>Desulfovibrio</taxon>
    </lineage>
</organism>
<reference evidence="5 6" key="1">
    <citation type="submission" date="2018-12" db="EMBL/GenBank/DDBJ databases">
        <title>First genome draft of Desulfovibrio legallis sp. nov.</title>
        <authorList>
            <person name="Ben Dhia O."/>
            <person name="Najjari A."/>
            <person name="Ferjani R."/>
            <person name="Fhoula I."/>
            <person name="Fardeau M.-L."/>
            <person name="Boudabbous A."/>
            <person name="Ouzari H.I."/>
        </authorList>
    </citation>
    <scope>NUCLEOTIDE SEQUENCE [LARGE SCALE GENOMIC DNA]</scope>
    <source>
        <strain evidence="5 6">H1T</strain>
    </source>
</reference>
<dbReference type="EMBL" id="SIXC01000005">
    <property type="protein sequence ID" value="TBH80503.1"/>
    <property type="molecule type" value="Genomic_DNA"/>
</dbReference>
<proteinExistence type="predicted"/>
<dbReference type="PANTHER" id="PTHR11360">
    <property type="entry name" value="MONOCARBOXYLATE TRANSPORTER"/>
    <property type="match status" value="1"/>
</dbReference>
<protein>
    <submittedName>
        <fullName evidence="5">MFS transporter</fullName>
    </submittedName>
</protein>
<dbReference type="SUPFAM" id="SSF103473">
    <property type="entry name" value="MFS general substrate transporter"/>
    <property type="match status" value="1"/>
</dbReference>
<feature type="transmembrane region" description="Helical" evidence="4">
    <location>
        <begin position="373"/>
        <end position="394"/>
    </location>
</feature>
<dbReference type="InterPro" id="IPR011701">
    <property type="entry name" value="MFS"/>
</dbReference>
<dbReference type="AlphaFoldDB" id="A0A6H3F9D9"/>
<comment type="caution">
    <text evidence="5">The sequence shown here is derived from an EMBL/GenBank/DDBJ whole genome shotgun (WGS) entry which is preliminary data.</text>
</comment>
<feature type="transmembrane region" description="Helical" evidence="4">
    <location>
        <begin position="348"/>
        <end position="367"/>
    </location>
</feature>
<gene>
    <name evidence="5" type="ORF">EB812_05045</name>
</gene>
<dbReference type="Pfam" id="PF07690">
    <property type="entry name" value="MFS_1"/>
    <property type="match status" value="1"/>
</dbReference>
<feature type="transmembrane region" description="Helical" evidence="4">
    <location>
        <begin position="46"/>
        <end position="67"/>
    </location>
</feature>
<keyword evidence="1 4" id="KW-0812">Transmembrane</keyword>
<evidence type="ECO:0000256" key="2">
    <source>
        <dbReference type="ARBA" id="ARBA00022989"/>
    </source>
</evidence>
<feature type="transmembrane region" description="Helical" evidence="4">
    <location>
        <begin position="161"/>
        <end position="182"/>
    </location>
</feature>
<accession>A0A6H3F9D9</accession>
<dbReference type="Proteomes" id="UP000292919">
    <property type="component" value="Unassembled WGS sequence"/>
</dbReference>
<keyword evidence="2 4" id="KW-1133">Transmembrane helix</keyword>
<dbReference type="Gene3D" id="1.20.1250.20">
    <property type="entry name" value="MFS general substrate transporter like domains"/>
    <property type="match status" value="2"/>
</dbReference>
<evidence type="ECO:0000313" key="5">
    <source>
        <dbReference type="EMBL" id="TBH80503.1"/>
    </source>
</evidence>
<dbReference type="RefSeq" id="WP_118230586.1">
    <property type="nucleotide sequence ID" value="NZ_DBFBQU010000146.1"/>
</dbReference>
<keyword evidence="6" id="KW-1185">Reference proteome</keyword>
<keyword evidence="3 4" id="KW-0472">Membrane</keyword>
<evidence type="ECO:0000256" key="3">
    <source>
        <dbReference type="ARBA" id="ARBA00023136"/>
    </source>
</evidence>
<feature type="transmembrane region" description="Helical" evidence="4">
    <location>
        <begin position="287"/>
        <end position="305"/>
    </location>
</feature>
<feature type="transmembrane region" description="Helical" evidence="4">
    <location>
        <begin position="133"/>
        <end position="155"/>
    </location>
</feature>
<feature type="transmembrane region" description="Helical" evidence="4">
    <location>
        <begin position="311"/>
        <end position="336"/>
    </location>
</feature>
<name>A0A6H3F9D9_9BACT</name>
<evidence type="ECO:0000313" key="6">
    <source>
        <dbReference type="Proteomes" id="UP000292919"/>
    </source>
</evidence>
<feature type="transmembrane region" description="Helical" evidence="4">
    <location>
        <begin position="74"/>
        <end position="91"/>
    </location>
</feature>
<evidence type="ECO:0000256" key="4">
    <source>
        <dbReference type="SAM" id="Phobius"/>
    </source>
</evidence>
<feature type="transmembrane region" description="Helical" evidence="4">
    <location>
        <begin position="255"/>
        <end position="275"/>
    </location>
</feature>
<feature type="transmembrane region" description="Helical" evidence="4">
    <location>
        <begin position="222"/>
        <end position="243"/>
    </location>
</feature>
<dbReference type="GO" id="GO:0022857">
    <property type="term" value="F:transmembrane transporter activity"/>
    <property type="evidence" value="ECO:0007669"/>
    <property type="project" value="InterPro"/>
</dbReference>
<sequence>MFYGWKISLLSMSGNFMLQGTVLYCMNAFMEPLCALNGWTRAELNVGMGLATLVGQIAMPLAAGLCARHSLRRLMTIGAFTGGIATILLGGTTSLPLFTLLFTVAWVSTQICGGVVGNALVSNWFHHFRGRAFGLANAGTSLSGVILPLLSMVLINTFSVGTAYLALGLLTCSLAPLSWLMVRDSPQDMRLHPDGRRHEPYQPKKRQHQDTSFNAMLHTPQAYCMGLAFGLALMVGSSVMSQMKPRFADLGLAPYPAMLLACTAALFAALGKYFWGWICDRLTPLTASRLVMSTCLASMGMGFLPHTLLNLAVFSVVFGACIGGLWTVLPAAVSYYFGSENFLPSYKFVSIFIILRCAGYPIMGYAYDLTGGYAAADVVFMGALGTALLLTLFLREDDAAESLAHYRHAPRKSGQKGNA</sequence>
<dbReference type="InterPro" id="IPR050327">
    <property type="entry name" value="Proton-linked_MCT"/>
</dbReference>
<evidence type="ECO:0000256" key="1">
    <source>
        <dbReference type="ARBA" id="ARBA00022692"/>
    </source>
</evidence>
<dbReference type="InterPro" id="IPR036259">
    <property type="entry name" value="MFS_trans_sf"/>
</dbReference>
<dbReference type="PANTHER" id="PTHR11360:SF284">
    <property type="entry name" value="EG:103B4.3 PROTEIN-RELATED"/>
    <property type="match status" value="1"/>
</dbReference>
<feature type="transmembrane region" description="Helical" evidence="4">
    <location>
        <begin position="97"/>
        <end position="121"/>
    </location>
</feature>